<dbReference type="AlphaFoldDB" id="A0AAN9FER8"/>
<keyword evidence="1" id="KW-0812">Transmembrane</keyword>
<gene>
    <name evidence="3" type="ORF">RIF29_15378</name>
</gene>
<dbReference type="PANTHER" id="PTHR31852">
    <property type="entry name" value="LATE EMBRYOGENESIS ABUNDANT (LEA) HYDROXYPROLINE-RICH GLYCOPROTEIN FAMILY"/>
    <property type="match status" value="1"/>
</dbReference>
<organism evidence="3 4">
    <name type="scientific">Crotalaria pallida</name>
    <name type="common">Smooth rattlebox</name>
    <name type="synonym">Crotalaria striata</name>
    <dbReference type="NCBI Taxonomy" id="3830"/>
    <lineage>
        <taxon>Eukaryota</taxon>
        <taxon>Viridiplantae</taxon>
        <taxon>Streptophyta</taxon>
        <taxon>Embryophyta</taxon>
        <taxon>Tracheophyta</taxon>
        <taxon>Spermatophyta</taxon>
        <taxon>Magnoliopsida</taxon>
        <taxon>eudicotyledons</taxon>
        <taxon>Gunneridae</taxon>
        <taxon>Pentapetalae</taxon>
        <taxon>rosids</taxon>
        <taxon>fabids</taxon>
        <taxon>Fabales</taxon>
        <taxon>Fabaceae</taxon>
        <taxon>Papilionoideae</taxon>
        <taxon>50 kb inversion clade</taxon>
        <taxon>genistoids sensu lato</taxon>
        <taxon>core genistoids</taxon>
        <taxon>Crotalarieae</taxon>
        <taxon>Crotalaria</taxon>
    </lineage>
</organism>
<comment type="caution">
    <text evidence="3">The sequence shown here is derived from an EMBL/GenBank/DDBJ whole genome shotgun (WGS) entry which is preliminary data.</text>
</comment>
<dbReference type="InterPro" id="IPR004864">
    <property type="entry name" value="LEA_2"/>
</dbReference>
<protein>
    <recommendedName>
        <fullName evidence="2">Late embryogenesis abundant protein LEA-2 subgroup domain-containing protein</fullName>
    </recommendedName>
</protein>
<keyword evidence="4" id="KW-1185">Reference proteome</keyword>
<dbReference type="Proteomes" id="UP001372338">
    <property type="component" value="Unassembled WGS sequence"/>
</dbReference>
<evidence type="ECO:0000259" key="2">
    <source>
        <dbReference type="Pfam" id="PF03168"/>
    </source>
</evidence>
<accession>A0AAN9FER8</accession>
<keyword evidence="1" id="KW-1133">Transmembrane helix</keyword>
<dbReference type="InterPro" id="IPR055301">
    <property type="entry name" value="Lea14-like_2"/>
</dbReference>
<reference evidence="3 4" key="1">
    <citation type="submission" date="2024-01" db="EMBL/GenBank/DDBJ databases">
        <title>The genomes of 5 underutilized Papilionoideae crops provide insights into root nodulation and disease resistanc.</title>
        <authorList>
            <person name="Yuan L."/>
        </authorList>
    </citation>
    <scope>NUCLEOTIDE SEQUENCE [LARGE SCALE GENOMIC DNA]</scope>
    <source>
        <strain evidence="3">ZHUSHIDOU_FW_LH</strain>
        <tissue evidence="3">Leaf</tissue>
    </source>
</reference>
<feature type="transmembrane region" description="Helical" evidence="1">
    <location>
        <begin position="36"/>
        <end position="59"/>
    </location>
</feature>
<evidence type="ECO:0000313" key="4">
    <source>
        <dbReference type="Proteomes" id="UP001372338"/>
    </source>
</evidence>
<dbReference type="Gene3D" id="2.60.40.1820">
    <property type="match status" value="1"/>
</dbReference>
<dbReference type="EMBL" id="JAYWIO010000003">
    <property type="protein sequence ID" value="KAK7274295.1"/>
    <property type="molecule type" value="Genomic_DNA"/>
</dbReference>
<evidence type="ECO:0000313" key="3">
    <source>
        <dbReference type="EMBL" id="KAK7274295.1"/>
    </source>
</evidence>
<sequence length="216" mass="23816">MAETNQSIPLAPARDHQSNHNEVEVLKTKHTKIIKLCGCITATILLLSVVIIILSFTVFRVKDPKLTTNGITLTNLDLMLNNVPQVKLNMSLLIDLSIKNPNVAFFKLGNTTTTVYYRGVAVAEGRTLPGLVKARGTLRMNVTTDMVADRLVSSPDLVADVTKGEMNLSSYSVIPGRVNILSIVKKHVDVRMNCFVVVNISSRAIQDMNCHYKVKL</sequence>
<keyword evidence="1" id="KW-0472">Membrane</keyword>
<dbReference type="Pfam" id="PF03168">
    <property type="entry name" value="LEA_2"/>
    <property type="match status" value="1"/>
</dbReference>
<evidence type="ECO:0000256" key="1">
    <source>
        <dbReference type="SAM" id="Phobius"/>
    </source>
</evidence>
<name>A0AAN9FER8_CROPI</name>
<dbReference type="SUPFAM" id="SSF117070">
    <property type="entry name" value="LEA14-like"/>
    <property type="match status" value="1"/>
</dbReference>
<feature type="domain" description="Late embryogenesis abundant protein LEA-2 subgroup" evidence="2">
    <location>
        <begin position="96"/>
        <end position="194"/>
    </location>
</feature>
<proteinExistence type="predicted"/>